<organism evidence="12 13">
    <name type="scientific">Rhizoclosmatium globosum</name>
    <dbReference type="NCBI Taxonomy" id="329046"/>
    <lineage>
        <taxon>Eukaryota</taxon>
        <taxon>Fungi</taxon>
        <taxon>Fungi incertae sedis</taxon>
        <taxon>Chytridiomycota</taxon>
        <taxon>Chytridiomycota incertae sedis</taxon>
        <taxon>Chytridiomycetes</taxon>
        <taxon>Chytridiales</taxon>
        <taxon>Chytriomycetaceae</taxon>
        <taxon>Rhizoclosmatium</taxon>
    </lineage>
</organism>
<keyword evidence="8" id="KW-0969">Cilium</keyword>
<proteinExistence type="inferred from homology"/>
<dbReference type="InterPro" id="IPR029412">
    <property type="entry name" value="CEP19"/>
</dbReference>
<evidence type="ECO:0000256" key="5">
    <source>
        <dbReference type="ARBA" id="ARBA00022015"/>
    </source>
</evidence>
<keyword evidence="9" id="KW-0206">Cytoskeleton</keyword>
<evidence type="ECO:0000256" key="8">
    <source>
        <dbReference type="ARBA" id="ARBA00023069"/>
    </source>
</evidence>
<name>A0A1Y2D2N5_9FUNG</name>
<comment type="caution">
    <text evidence="12">The sequence shown here is derived from an EMBL/GenBank/DDBJ whole genome shotgun (WGS) entry which is preliminary data.</text>
</comment>
<accession>A0A1Y2D2N5</accession>
<feature type="region of interest" description="Disordered" evidence="11">
    <location>
        <begin position="185"/>
        <end position="233"/>
    </location>
</feature>
<evidence type="ECO:0000256" key="3">
    <source>
        <dbReference type="ARBA" id="ARBA00004186"/>
    </source>
</evidence>
<dbReference type="Proteomes" id="UP000193642">
    <property type="component" value="Unassembled WGS sequence"/>
</dbReference>
<comment type="subcellular location">
    <subcellularLocation>
        <location evidence="2">Cytoplasm</location>
        <location evidence="2">Cytoskeleton</location>
        <location evidence="2">Cilium basal body</location>
    </subcellularLocation>
    <subcellularLocation>
        <location evidence="1">Cytoplasm</location>
        <location evidence="1">Cytoskeleton</location>
        <location evidence="1">Microtubule organizing center</location>
        <location evidence="1">Centrosome</location>
        <location evidence="1">Centriole</location>
    </subcellularLocation>
    <subcellularLocation>
        <location evidence="3">Cytoplasm</location>
        <location evidence="3">Cytoskeleton</location>
        <location evidence="3">Spindle</location>
    </subcellularLocation>
</comment>
<protein>
    <recommendedName>
        <fullName evidence="5">Centrosomal protein of 19 kDa</fullName>
    </recommendedName>
</protein>
<dbReference type="Pfam" id="PF14933">
    <property type="entry name" value="CEP19"/>
    <property type="match status" value="1"/>
</dbReference>
<keyword evidence="7" id="KW-0970">Cilium biogenesis/degradation</keyword>
<comment type="similarity">
    <text evidence="4">Belongs to the CEP19 family.</text>
</comment>
<evidence type="ECO:0000313" key="13">
    <source>
        <dbReference type="Proteomes" id="UP000193642"/>
    </source>
</evidence>
<feature type="region of interest" description="Disordered" evidence="11">
    <location>
        <begin position="135"/>
        <end position="158"/>
    </location>
</feature>
<feature type="compositionally biased region" description="Polar residues" evidence="11">
    <location>
        <begin position="136"/>
        <end position="151"/>
    </location>
</feature>
<keyword evidence="13" id="KW-1185">Reference proteome</keyword>
<evidence type="ECO:0000256" key="9">
    <source>
        <dbReference type="ARBA" id="ARBA00023212"/>
    </source>
</evidence>
<evidence type="ECO:0000313" key="12">
    <source>
        <dbReference type="EMBL" id="ORY53558.1"/>
    </source>
</evidence>
<dbReference type="EMBL" id="MCGO01000001">
    <property type="protein sequence ID" value="ORY53558.1"/>
    <property type="molecule type" value="Genomic_DNA"/>
</dbReference>
<evidence type="ECO:0000256" key="6">
    <source>
        <dbReference type="ARBA" id="ARBA00022490"/>
    </source>
</evidence>
<dbReference type="AlphaFoldDB" id="A0A1Y2D2N5"/>
<dbReference type="GO" id="GO:0036064">
    <property type="term" value="C:ciliary basal body"/>
    <property type="evidence" value="ECO:0007669"/>
    <property type="project" value="TreeGrafter"/>
</dbReference>
<evidence type="ECO:0000256" key="1">
    <source>
        <dbReference type="ARBA" id="ARBA00004114"/>
    </source>
</evidence>
<evidence type="ECO:0000256" key="4">
    <source>
        <dbReference type="ARBA" id="ARBA00009371"/>
    </source>
</evidence>
<dbReference type="PANTHER" id="PTHR31539">
    <property type="entry name" value="CENTROSOMAL PROTEIN OF 19K CEP19"/>
    <property type="match status" value="1"/>
</dbReference>
<dbReference type="GO" id="GO:0000922">
    <property type="term" value="C:spindle pole"/>
    <property type="evidence" value="ECO:0007669"/>
    <property type="project" value="TreeGrafter"/>
</dbReference>
<gene>
    <name evidence="12" type="ORF">BCR33DRAFT_2941</name>
</gene>
<dbReference type="PANTHER" id="PTHR31539:SF1">
    <property type="entry name" value="CENTROSOMAL PROTEIN OF 19 KDA"/>
    <property type="match status" value="1"/>
</dbReference>
<keyword evidence="6" id="KW-0963">Cytoplasm</keyword>
<evidence type="ECO:0000256" key="2">
    <source>
        <dbReference type="ARBA" id="ARBA00004120"/>
    </source>
</evidence>
<dbReference type="GO" id="GO:0034454">
    <property type="term" value="P:microtubule anchoring at centrosome"/>
    <property type="evidence" value="ECO:0007669"/>
    <property type="project" value="TreeGrafter"/>
</dbReference>
<evidence type="ECO:0000256" key="11">
    <source>
        <dbReference type="SAM" id="MobiDB-lite"/>
    </source>
</evidence>
<sequence length="239" mass="27186">MTTRRREYSFEPEDYDGTLDGAKAVSTKLSRYVPQELGAKFSPPTVYLFFKDDTKGKLRRRKMPVRDFVNSSSDILSTDAIAKNLVKRHPVLECVPLHRITTILNKLRVHHNLPEPAPVNISLSSKSNIAALPSLPQKSRTFPNPTTNSFGNGEDQIHLDGNMDLNKLSDNDLSKIKAEMNDDFEKNRVKPGDPNFKYDIQKTFESANEENDWDTSDSKPTTHPKPFGELETMMMKFLQ</sequence>
<reference evidence="12 13" key="1">
    <citation type="submission" date="2016-07" db="EMBL/GenBank/DDBJ databases">
        <title>Pervasive Adenine N6-methylation of Active Genes in Fungi.</title>
        <authorList>
            <consortium name="DOE Joint Genome Institute"/>
            <person name="Mondo S.J."/>
            <person name="Dannebaum R.O."/>
            <person name="Kuo R.C."/>
            <person name="Labutti K."/>
            <person name="Haridas S."/>
            <person name="Kuo A."/>
            <person name="Salamov A."/>
            <person name="Ahrendt S.R."/>
            <person name="Lipzen A."/>
            <person name="Sullivan W."/>
            <person name="Andreopoulos W.B."/>
            <person name="Clum A."/>
            <person name="Lindquist E."/>
            <person name="Daum C."/>
            <person name="Ramamoorthy G.K."/>
            <person name="Gryganskyi A."/>
            <person name="Culley D."/>
            <person name="Magnuson J.K."/>
            <person name="James T.Y."/>
            <person name="O'Malley M.A."/>
            <person name="Stajich J.E."/>
            <person name="Spatafora J.W."/>
            <person name="Visel A."/>
            <person name="Grigoriev I.V."/>
        </authorList>
    </citation>
    <scope>NUCLEOTIDE SEQUENCE [LARGE SCALE GENOMIC DNA]</scope>
    <source>
        <strain evidence="12 13">JEL800</strain>
    </source>
</reference>
<dbReference type="OrthoDB" id="2163581at2759"/>
<dbReference type="GO" id="GO:0097712">
    <property type="term" value="P:vesicle targeting, trans-Golgi to periciliary membrane compartment"/>
    <property type="evidence" value="ECO:0007669"/>
    <property type="project" value="TreeGrafter"/>
</dbReference>
<keyword evidence="10" id="KW-0966">Cell projection</keyword>
<evidence type="ECO:0000256" key="7">
    <source>
        <dbReference type="ARBA" id="ARBA00022794"/>
    </source>
</evidence>
<dbReference type="GO" id="GO:0005814">
    <property type="term" value="C:centriole"/>
    <property type="evidence" value="ECO:0007669"/>
    <property type="project" value="UniProtKB-SubCell"/>
</dbReference>
<evidence type="ECO:0000256" key="10">
    <source>
        <dbReference type="ARBA" id="ARBA00023273"/>
    </source>
</evidence>